<dbReference type="InterPro" id="IPR050858">
    <property type="entry name" value="Mal-CoA-ACP_Trans/PKS_FabD"/>
</dbReference>
<dbReference type="Pfam" id="PF00698">
    <property type="entry name" value="Acyl_transf_1"/>
    <property type="match status" value="1"/>
</dbReference>
<gene>
    <name evidence="7" type="ORF">Rhopal_004750-T1</name>
</gene>
<feature type="region of interest" description="Disordered" evidence="5">
    <location>
        <begin position="79"/>
        <end position="135"/>
    </location>
</feature>
<dbReference type="AlphaFoldDB" id="A0AAV5GQG4"/>
<evidence type="ECO:0000313" key="8">
    <source>
        <dbReference type="Proteomes" id="UP001342314"/>
    </source>
</evidence>
<feature type="compositionally biased region" description="Low complexity" evidence="5">
    <location>
        <begin position="95"/>
        <end position="122"/>
    </location>
</feature>
<dbReference type="InterPro" id="IPR014043">
    <property type="entry name" value="Acyl_transferase_dom"/>
</dbReference>
<comment type="catalytic activity">
    <reaction evidence="4">
        <text>holo-[ACP] + malonyl-CoA = malonyl-[ACP] + CoA</text>
        <dbReference type="Rhea" id="RHEA:41792"/>
        <dbReference type="Rhea" id="RHEA-COMP:9623"/>
        <dbReference type="Rhea" id="RHEA-COMP:9685"/>
        <dbReference type="ChEBI" id="CHEBI:57287"/>
        <dbReference type="ChEBI" id="CHEBI:57384"/>
        <dbReference type="ChEBI" id="CHEBI:64479"/>
        <dbReference type="ChEBI" id="CHEBI:78449"/>
        <dbReference type="EC" id="2.3.1.39"/>
    </reaction>
</comment>
<evidence type="ECO:0000256" key="4">
    <source>
        <dbReference type="ARBA" id="ARBA00048462"/>
    </source>
</evidence>
<dbReference type="GO" id="GO:0004314">
    <property type="term" value="F:[acyl-carrier-protein] S-malonyltransferase activity"/>
    <property type="evidence" value="ECO:0007669"/>
    <property type="project" value="UniProtKB-EC"/>
</dbReference>
<keyword evidence="8" id="KW-1185">Reference proteome</keyword>
<dbReference type="GO" id="GO:0006633">
    <property type="term" value="P:fatty acid biosynthetic process"/>
    <property type="evidence" value="ECO:0007669"/>
    <property type="project" value="TreeGrafter"/>
</dbReference>
<dbReference type="EMBL" id="BQKY01000009">
    <property type="protein sequence ID" value="GJN91727.1"/>
    <property type="molecule type" value="Genomic_DNA"/>
</dbReference>
<dbReference type="Gene3D" id="3.40.366.10">
    <property type="entry name" value="Malonyl-Coenzyme A Acyl Carrier Protein, domain 2"/>
    <property type="match status" value="1"/>
</dbReference>
<reference evidence="7 8" key="1">
    <citation type="submission" date="2021-12" db="EMBL/GenBank/DDBJ databases">
        <title>High titer production of polyol ester of fatty acids by Rhodotorula paludigena BS15 towards product separation-free biomass refinery.</title>
        <authorList>
            <person name="Mano J."/>
            <person name="Ono H."/>
            <person name="Tanaka T."/>
            <person name="Naito K."/>
            <person name="Sushida H."/>
            <person name="Ike M."/>
            <person name="Tokuyasu K."/>
            <person name="Kitaoka M."/>
        </authorList>
    </citation>
    <scope>NUCLEOTIDE SEQUENCE [LARGE SCALE GENOMIC DNA]</scope>
    <source>
        <strain evidence="7 8">BS15</strain>
    </source>
</reference>
<keyword evidence="3" id="KW-0012">Acyltransferase</keyword>
<proteinExistence type="predicted"/>
<dbReference type="InterPro" id="IPR001227">
    <property type="entry name" value="Ac_transferase_dom_sf"/>
</dbReference>
<comment type="caution">
    <text evidence="7">The sequence shown here is derived from an EMBL/GenBank/DDBJ whole genome shotgun (WGS) entry which is preliminary data.</text>
</comment>
<evidence type="ECO:0000256" key="2">
    <source>
        <dbReference type="ARBA" id="ARBA00022679"/>
    </source>
</evidence>
<keyword evidence="2" id="KW-0808">Transferase</keyword>
<accession>A0AAV5GQG4</accession>
<dbReference type="Proteomes" id="UP001342314">
    <property type="component" value="Unassembled WGS sequence"/>
</dbReference>
<sequence>MMRAALPRAHFAPSTPACSCTRHASQLPASLTAASAPPPPPPVASLYAQPGTAALSSALDNPAWSDPAYLRRYRDPASHDALVPTTPAQRRSYETAARAAPAAATSATGGSTSTASTSAEASENGNGGKRQRSRRNRLEMEALWSGGDFSPPIPLESYRAQTTRPRHALLFPGSGSQYVGMGHFLRKEQATQDVWAEAEEALESFEEWRKGLRLHEKDGELGQLGKMLDETEASRRKKPKLHEVVFEGPQDQLTRSFNAQPAILITSVAFLRTLEKHYDLPLSKTASLILGHSSGEYSAAVATGALSLTDGVRLTRLHGLLTHYALSLPSIGLSPKVDAPPAQRGQMSALVLNPGHSHAELTEVIRKIRSSRSNQKGAEGTVEVASFNSSTQVVLAGSRDGILRASEVLRELEIANRAADLPVSAPFHCSFMAPAAAGMHAALTSPSIKLSTPSSPLVSGLDASLITSPSSLVSNLVSQISLPVRWSTCLASLPAQHDVRRLIFLGPGQALANLARRDAKLVKEAEVAAGKDAAEAERRETEVLSVATEKDMDTLRDMWTDEDGA</sequence>
<evidence type="ECO:0000259" key="6">
    <source>
        <dbReference type="SMART" id="SM00827"/>
    </source>
</evidence>
<evidence type="ECO:0000256" key="3">
    <source>
        <dbReference type="ARBA" id="ARBA00023315"/>
    </source>
</evidence>
<organism evidence="7 8">
    <name type="scientific">Rhodotorula paludigena</name>
    <dbReference type="NCBI Taxonomy" id="86838"/>
    <lineage>
        <taxon>Eukaryota</taxon>
        <taxon>Fungi</taxon>
        <taxon>Dikarya</taxon>
        <taxon>Basidiomycota</taxon>
        <taxon>Pucciniomycotina</taxon>
        <taxon>Microbotryomycetes</taxon>
        <taxon>Sporidiobolales</taxon>
        <taxon>Sporidiobolaceae</taxon>
        <taxon>Rhodotorula</taxon>
    </lineage>
</organism>
<dbReference type="Gene3D" id="3.30.70.250">
    <property type="entry name" value="Malonyl-CoA ACP transacylase, ACP-binding"/>
    <property type="match status" value="1"/>
</dbReference>
<evidence type="ECO:0000256" key="1">
    <source>
        <dbReference type="ARBA" id="ARBA00013258"/>
    </source>
</evidence>
<dbReference type="PANTHER" id="PTHR42681">
    <property type="entry name" value="MALONYL-COA-ACYL CARRIER PROTEIN TRANSACYLASE, MITOCHONDRIAL"/>
    <property type="match status" value="1"/>
</dbReference>
<dbReference type="GO" id="GO:0005739">
    <property type="term" value="C:mitochondrion"/>
    <property type="evidence" value="ECO:0007669"/>
    <property type="project" value="TreeGrafter"/>
</dbReference>
<feature type="domain" description="Malonyl-CoA:ACP transacylase (MAT)" evidence="6">
    <location>
        <begin position="170"/>
        <end position="541"/>
    </location>
</feature>
<dbReference type="SUPFAM" id="SSF52151">
    <property type="entry name" value="FabD/lysophospholipase-like"/>
    <property type="match status" value="1"/>
</dbReference>
<dbReference type="SMART" id="SM00827">
    <property type="entry name" value="PKS_AT"/>
    <property type="match status" value="1"/>
</dbReference>
<protein>
    <recommendedName>
        <fullName evidence="1">[acyl-carrier-protein] S-malonyltransferase</fullName>
        <ecNumber evidence="1">2.3.1.39</ecNumber>
    </recommendedName>
</protein>
<name>A0AAV5GQG4_9BASI</name>
<dbReference type="PANTHER" id="PTHR42681:SF1">
    <property type="entry name" value="MALONYL-COA-ACYL CARRIER PROTEIN TRANSACYLASE, MITOCHONDRIAL"/>
    <property type="match status" value="1"/>
</dbReference>
<evidence type="ECO:0000256" key="5">
    <source>
        <dbReference type="SAM" id="MobiDB-lite"/>
    </source>
</evidence>
<evidence type="ECO:0000313" key="7">
    <source>
        <dbReference type="EMBL" id="GJN91727.1"/>
    </source>
</evidence>
<dbReference type="EC" id="2.3.1.39" evidence="1"/>
<dbReference type="SUPFAM" id="SSF55048">
    <property type="entry name" value="Probable ACP-binding domain of malonyl-CoA ACP transacylase"/>
    <property type="match status" value="1"/>
</dbReference>
<dbReference type="InterPro" id="IPR016035">
    <property type="entry name" value="Acyl_Trfase/lysoPLipase"/>
</dbReference>
<dbReference type="InterPro" id="IPR016036">
    <property type="entry name" value="Malonyl_transacylase_ACP-bd"/>
</dbReference>